<evidence type="ECO:0000256" key="7">
    <source>
        <dbReference type="ARBA" id="ARBA00022827"/>
    </source>
</evidence>
<dbReference type="GO" id="GO:0016740">
    <property type="term" value="F:transferase activity"/>
    <property type="evidence" value="ECO:0007669"/>
    <property type="project" value="UniProtKB-KW"/>
</dbReference>
<organism evidence="11 12">
    <name type="scientific">Lautropia mirabilis ATCC 51599</name>
    <dbReference type="NCBI Taxonomy" id="887898"/>
    <lineage>
        <taxon>Bacteria</taxon>
        <taxon>Pseudomonadati</taxon>
        <taxon>Pseudomonadota</taxon>
        <taxon>Betaproteobacteria</taxon>
        <taxon>Burkholderiales</taxon>
        <taxon>Burkholderiaceae</taxon>
        <taxon>Lautropia</taxon>
    </lineage>
</organism>
<evidence type="ECO:0000256" key="10">
    <source>
        <dbReference type="ARBA" id="ARBA00048540"/>
    </source>
</evidence>
<accession>E7RTJ0</accession>
<dbReference type="Gene3D" id="3.10.520.10">
    <property type="entry name" value="ApbE-like domains"/>
    <property type="match status" value="1"/>
</dbReference>
<gene>
    <name evidence="11" type="ORF">HMPREF0551_0259</name>
</gene>
<evidence type="ECO:0000256" key="4">
    <source>
        <dbReference type="ARBA" id="ARBA00022630"/>
    </source>
</evidence>
<evidence type="ECO:0000256" key="3">
    <source>
        <dbReference type="ARBA" id="ARBA00016337"/>
    </source>
</evidence>
<comment type="cofactor">
    <cofactor evidence="1">
        <name>Mg(2+)</name>
        <dbReference type="ChEBI" id="CHEBI:18420"/>
    </cofactor>
</comment>
<dbReference type="InterPro" id="IPR024932">
    <property type="entry name" value="ApbE"/>
</dbReference>
<dbReference type="EMBL" id="AEQP01000001">
    <property type="protein sequence ID" value="EFV96076.1"/>
    <property type="molecule type" value="Genomic_DNA"/>
</dbReference>
<dbReference type="Pfam" id="PF02424">
    <property type="entry name" value="ApbE"/>
    <property type="match status" value="1"/>
</dbReference>
<dbReference type="AlphaFoldDB" id="E7RTJ0"/>
<evidence type="ECO:0000313" key="11">
    <source>
        <dbReference type="EMBL" id="EFV96076.1"/>
    </source>
</evidence>
<name>E7RTJ0_9BURK</name>
<comment type="catalytic activity">
    <reaction evidence="10">
        <text>L-threonyl-[protein] + FAD = FMN-L-threonyl-[protein] + AMP + H(+)</text>
        <dbReference type="Rhea" id="RHEA:36847"/>
        <dbReference type="Rhea" id="RHEA-COMP:11060"/>
        <dbReference type="Rhea" id="RHEA-COMP:11061"/>
        <dbReference type="ChEBI" id="CHEBI:15378"/>
        <dbReference type="ChEBI" id="CHEBI:30013"/>
        <dbReference type="ChEBI" id="CHEBI:57692"/>
        <dbReference type="ChEBI" id="CHEBI:74257"/>
        <dbReference type="ChEBI" id="CHEBI:456215"/>
        <dbReference type="EC" id="2.7.1.180"/>
    </reaction>
</comment>
<dbReference type="Proteomes" id="UP000011021">
    <property type="component" value="Unassembled WGS sequence"/>
</dbReference>
<dbReference type="EC" id="2.7.1.180" evidence="2"/>
<proteinExistence type="predicted"/>
<dbReference type="RefSeq" id="WP_005672088.1">
    <property type="nucleotide sequence ID" value="NZ_CP146288.1"/>
</dbReference>
<keyword evidence="5" id="KW-0808">Transferase</keyword>
<keyword evidence="4" id="KW-0285">Flavoprotein</keyword>
<evidence type="ECO:0000313" key="12">
    <source>
        <dbReference type="Proteomes" id="UP000011021"/>
    </source>
</evidence>
<keyword evidence="7" id="KW-0274">FAD</keyword>
<keyword evidence="12" id="KW-1185">Reference proteome</keyword>
<evidence type="ECO:0000256" key="6">
    <source>
        <dbReference type="ARBA" id="ARBA00022723"/>
    </source>
</evidence>
<evidence type="ECO:0000256" key="5">
    <source>
        <dbReference type="ARBA" id="ARBA00022679"/>
    </source>
</evidence>
<dbReference type="GO" id="GO:0046872">
    <property type="term" value="F:metal ion binding"/>
    <property type="evidence" value="ECO:0007669"/>
    <property type="project" value="UniProtKB-KW"/>
</dbReference>
<dbReference type="HOGENOM" id="CLU_044403_0_0_4"/>
<sequence>MPGKAGKGDGVRRLVRSVVSGLSAAPAAPKSRLLALAAALPLLAACQPDVVQLSGPTMGSSYHISYVRASGTPEPEAVQAEIRRQLDQLDAAVSTYRNDSDLARFNAAPAGTCQPMPPMALELARSAKQLAADSEGAYDVTLLPVLDAWKFGPKAAREKAQQKATGTSDAPAAGSDKSLTVDQLMAQSGAPKQPSPPPARPSLDADTLASLRAHTGMGHLKIIGDRLCKDAPITVEFNSIAAGYIIDRLAERFANQGIHDYLIEVTGEIRAAGEKPGGHPWLIAIEAPLDHDRKAQRLIRLKDEAISTSGDYRNYREENGRRYSHLIDPRTLSPIEHTLAAATVVTPEAMRADGLSTLLMVLGPERGYDYAVRHKLAALLVSRTPQGFQTRTTPAFDARFPAPTAP</sequence>
<dbReference type="SUPFAM" id="SSF143631">
    <property type="entry name" value="ApbE-like"/>
    <property type="match status" value="2"/>
</dbReference>
<evidence type="ECO:0000256" key="1">
    <source>
        <dbReference type="ARBA" id="ARBA00001946"/>
    </source>
</evidence>
<dbReference type="STRING" id="887898.HMPREF0551_0259"/>
<dbReference type="PANTHER" id="PTHR30040:SF2">
    <property type="entry name" value="FAD:PROTEIN FMN TRANSFERASE"/>
    <property type="match status" value="1"/>
</dbReference>
<reference evidence="11 12" key="1">
    <citation type="submission" date="2010-12" db="EMBL/GenBank/DDBJ databases">
        <authorList>
            <person name="Muzny D."/>
            <person name="Qin X."/>
            <person name="Deng J."/>
            <person name="Jiang H."/>
            <person name="Liu Y."/>
            <person name="Qu J."/>
            <person name="Song X.-Z."/>
            <person name="Zhang L."/>
            <person name="Thornton R."/>
            <person name="Coyle M."/>
            <person name="Francisco L."/>
            <person name="Jackson L."/>
            <person name="Javaid M."/>
            <person name="Korchina V."/>
            <person name="Kovar C."/>
            <person name="Mata R."/>
            <person name="Mathew T."/>
            <person name="Ngo R."/>
            <person name="Nguyen L."/>
            <person name="Nguyen N."/>
            <person name="Okwuonu G."/>
            <person name="Ongeri F."/>
            <person name="Pham C."/>
            <person name="Simmons D."/>
            <person name="Wilczek-Boney K."/>
            <person name="Hale W."/>
            <person name="Jakkamsetti A."/>
            <person name="Pham P."/>
            <person name="Ruth R."/>
            <person name="San Lucas F."/>
            <person name="Warren J."/>
            <person name="Zhang J."/>
            <person name="Zhao Z."/>
            <person name="Zhou C."/>
            <person name="Zhu D."/>
            <person name="Lee S."/>
            <person name="Bess C."/>
            <person name="Blankenburg K."/>
            <person name="Forbes L."/>
            <person name="Fu Q."/>
            <person name="Gubbala S."/>
            <person name="Hirani K."/>
            <person name="Jayaseelan J.C."/>
            <person name="Lara F."/>
            <person name="Munidasa M."/>
            <person name="Palculict T."/>
            <person name="Patil S."/>
            <person name="Pu L.-L."/>
            <person name="Saada N."/>
            <person name="Tang L."/>
            <person name="Weissenberger G."/>
            <person name="Zhu Y."/>
            <person name="Hemphill L."/>
            <person name="Shang Y."/>
            <person name="Youmans B."/>
            <person name="Ayvaz T."/>
            <person name="Ross M."/>
            <person name="Santibanez J."/>
            <person name="Aqrawi P."/>
            <person name="Gross S."/>
            <person name="Joshi V."/>
            <person name="Fowler G."/>
            <person name="Nazareth L."/>
            <person name="Reid J."/>
            <person name="Worley K."/>
            <person name="Petrosino J."/>
            <person name="Highlander S."/>
            <person name="Gibbs R."/>
        </authorList>
    </citation>
    <scope>NUCLEOTIDE SEQUENCE [LARGE SCALE GENOMIC DNA]</scope>
    <source>
        <strain evidence="11 12">ATCC 51599</strain>
    </source>
</reference>
<dbReference type="eggNOG" id="COG1477">
    <property type="taxonomic scope" value="Bacteria"/>
</dbReference>
<keyword evidence="8" id="KW-0460">Magnesium</keyword>
<evidence type="ECO:0000256" key="9">
    <source>
        <dbReference type="ARBA" id="ARBA00031306"/>
    </source>
</evidence>
<protein>
    <recommendedName>
        <fullName evidence="3">FAD:protein FMN transferase</fullName>
        <ecNumber evidence="2">2.7.1.180</ecNumber>
    </recommendedName>
    <alternativeName>
        <fullName evidence="9">Flavin transferase</fullName>
    </alternativeName>
</protein>
<comment type="caution">
    <text evidence="11">The sequence shown here is derived from an EMBL/GenBank/DDBJ whole genome shotgun (WGS) entry which is preliminary data.</text>
</comment>
<dbReference type="InterPro" id="IPR003374">
    <property type="entry name" value="ApbE-like_sf"/>
</dbReference>
<keyword evidence="6" id="KW-0479">Metal-binding</keyword>
<dbReference type="PANTHER" id="PTHR30040">
    <property type="entry name" value="THIAMINE BIOSYNTHESIS LIPOPROTEIN APBE"/>
    <property type="match status" value="1"/>
</dbReference>
<evidence type="ECO:0000256" key="8">
    <source>
        <dbReference type="ARBA" id="ARBA00022842"/>
    </source>
</evidence>
<evidence type="ECO:0000256" key="2">
    <source>
        <dbReference type="ARBA" id="ARBA00011955"/>
    </source>
</evidence>